<dbReference type="AlphaFoldDB" id="A0A0K2U8W8"/>
<accession>A0A0K2U8W8</accession>
<evidence type="ECO:0000313" key="1">
    <source>
        <dbReference type="EMBL" id="CDW34505.1"/>
    </source>
</evidence>
<reference evidence="1" key="1">
    <citation type="submission" date="2014-05" db="EMBL/GenBank/DDBJ databases">
        <authorList>
            <person name="Chronopoulou M."/>
        </authorList>
    </citation>
    <scope>NUCLEOTIDE SEQUENCE</scope>
    <source>
        <tissue evidence="1">Whole organism</tissue>
    </source>
</reference>
<feature type="non-terminal residue" evidence="1">
    <location>
        <position position="88"/>
    </location>
</feature>
<sequence>MFNTVMHPLVICLALQILRNFISHNIAGIIEKFITPLILFGLSIIIKSDPTKTTSIEFSLSSCKIMIADKLAVMDFIRAEEIRAIPIA</sequence>
<organism evidence="1">
    <name type="scientific">Lepeophtheirus salmonis</name>
    <name type="common">Salmon louse</name>
    <name type="synonym">Caligus salmonis</name>
    <dbReference type="NCBI Taxonomy" id="72036"/>
    <lineage>
        <taxon>Eukaryota</taxon>
        <taxon>Metazoa</taxon>
        <taxon>Ecdysozoa</taxon>
        <taxon>Arthropoda</taxon>
        <taxon>Crustacea</taxon>
        <taxon>Multicrustacea</taxon>
        <taxon>Hexanauplia</taxon>
        <taxon>Copepoda</taxon>
        <taxon>Siphonostomatoida</taxon>
        <taxon>Caligidae</taxon>
        <taxon>Lepeophtheirus</taxon>
    </lineage>
</organism>
<dbReference type="EMBL" id="HACA01017144">
    <property type="protein sequence ID" value="CDW34505.1"/>
    <property type="molecule type" value="Transcribed_RNA"/>
</dbReference>
<protein>
    <submittedName>
        <fullName evidence="1">Uncharacterized protein</fullName>
    </submittedName>
</protein>
<proteinExistence type="predicted"/>
<name>A0A0K2U8W8_LEPSM</name>